<feature type="domain" description="C2H2-type" evidence="6">
    <location>
        <begin position="326"/>
        <end position="353"/>
    </location>
</feature>
<evidence type="ECO:0000259" key="6">
    <source>
        <dbReference type="PROSITE" id="PS50157"/>
    </source>
</evidence>
<dbReference type="EMBL" id="FZQP02005111">
    <property type="protein sequence ID" value="VVD01021.1"/>
    <property type="molecule type" value="Genomic_DNA"/>
</dbReference>
<gene>
    <name evidence="7" type="ORF">LSINAPIS_LOCUS11542</name>
</gene>
<keyword evidence="8" id="KW-1185">Reference proteome</keyword>
<keyword evidence="1" id="KW-0479">Metal-binding</keyword>
<dbReference type="GO" id="GO:0008270">
    <property type="term" value="F:zinc ion binding"/>
    <property type="evidence" value="ECO:0007669"/>
    <property type="project" value="UniProtKB-KW"/>
</dbReference>
<evidence type="ECO:0000256" key="5">
    <source>
        <dbReference type="PROSITE-ProRule" id="PRU00042"/>
    </source>
</evidence>
<protein>
    <recommendedName>
        <fullName evidence="6">C2H2-type domain-containing protein</fullName>
    </recommendedName>
</protein>
<dbReference type="GO" id="GO:0000981">
    <property type="term" value="F:DNA-binding transcription factor activity, RNA polymerase II-specific"/>
    <property type="evidence" value="ECO:0007669"/>
    <property type="project" value="TreeGrafter"/>
</dbReference>
<dbReference type="PANTHER" id="PTHR24379:SF127">
    <property type="entry name" value="BLOODY FINGERS-RELATED"/>
    <property type="match status" value="1"/>
</dbReference>
<dbReference type="InterPro" id="IPR036236">
    <property type="entry name" value="Znf_C2H2_sf"/>
</dbReference>
<dbReference type="SMART" id="SM00355">
    <property type="entry name" value="ZnF_C2H2"/>
    <property type="match status" value="6"/>
</dbReference>
<dbReference type="SUPFAM" id="SSF57667">
    <property type="entry name" value="beta-beta-alpha zinc fingers"/>
    <property type="match status" value="1"/>
</dbReference>
<evidence type="ECO:0000313" key="7">
    <source>
        <dbReference type="EMBL" id="VVD01021.1"/>
    </source>
</evidence>
<evidence type="ECO:0000256" key="2">
    <source>
        <dbReference type="ARBA" id="ARBA00022737"/>
    </source>
</evidence>
<accession>A0A5E4QSP9</accession>
<proteinExistence type="predicted"/>
<dbReference type="Gene3D" id="3.30.160.60">
    <property type="entry name" value="Classic Zinc Finger"/>
    <property type="match status" value="3"/>
</dbReference>
<feature type="domain" description="C2H2-type" evidence="6">
    <location>
        <begin position="354"/>
        <end position="382"/>
    </location>
</feature>
<evidence type="ECO:0000256" key="1">
    <source>
        <dbReference type="ARBA" id="ARBA00022723"/>
    </source>
</evidence>
<dbReference type="PANTHER" id="PTHR24379">
    <property type="entry name" value="KRAB AND ZINC FINGER DOMAIN-CONTAINING"/>
    <property type="match status" value="1"/>
</dbReference>
<feature type="domain" description="C2H2-type" evidence="6">
    <location>
        <begin position="272"/>
        <end position="299"/>
    </location>
</feature>
<keyword evidence="3 5" id="KW-0863">Zinc-finger</keyword>
<dbReference type="InterPro" id="IPR013087">
    <property type="entry name" value="Znf_C2H2_type"/>
</dbReference>
<dbReference type="GO" id="GO:0005634">
    <property type="term" value="C:nucleus"/>
    <property type="evidence" value="ECO:0007669"/>
    <property type="project" value="TreeGrafter"/>
</dbReference>
<keyword evidence="4" id="KW-0862">Zinc</keyword>
<sequence>MSRFVNIKNVIQHLVNGTFEQQVCFVCLFPIDRACEDLFTIIGGADQKYSVAYLLERVGNVNLSHCENNKICEKCFKLAVLSFKFNTMIQRSQEILHFYLDKLQNCLQDIKYSRGGPLGIKLTKFNASTQYFDYMLEDPNFTDILQEQPQDVEDRNNYCVNEKGEDEIVLVMNDNAVPSFFKSQNGQLKSLNRTEINGFSGTDCIRKKRAKRKPMVYKSCTQCSVKYRFLGKLKYHMKVKHGLNAVICKICKIIVDNEEEYESHLQTHGEVYSCDKCHMVFKRRDAIDEHLQEHYNKKHVNKFTCFYCGRMLSLLKQKKDGRRKKFVCTKCDNSFVDERTLLWHSRLHTNERPYPCNICGRAFISLNRRNQHALCAHTAPTRRCPLCPALFHLNSMVNSHIKRVHLKNHRHRQRQSKHKNVYWKTETVPIQKLSVAIQEKTLELQAKQSSK</sequence>
<dbReference type="PROSITE" id="PS50157">
    <property type="entry name" value="ZINC_FINGER_C2H2_2"/>
    <property type="match status" value="3"/>
</dbReference>
<evidence type="ECO:0000313" key="8">
    <source>
        <dbReference type="Proteomes" id="UP000324832"/>
    </source>
</evidence>
<evidence type="ECO:0000256" key="4">
    <source>
        <dbReference type="ARBA" id="ARBA00022833"/>
    </source>
</evidence>
<dbReference type="GO" id="GO:0000977">
    <property type="term" value="F:RNA polymerase II transcription regulatory region sequence-specific DNA binding"/>
    <property type="evidence" value="ECO:0007669"/>
    <property type="project" value="TreeGrafter"/>
</dbReference>
<keyword evidence="2" id="KW-0677">Repeat</keyword>
<dbReference type="AlphaFoldDB" id="A0A5E4QSP9"/>
<evidence type="ECO:0000256" key="3">
    <source>
        <dbReference type="ARBA" id="ARBA00022771"/>
    </source>
</evidence>
<organism evidence="7 8">
    <name type="scientific">Leptidea sinapis</name>
    <dbReference type="NCBI Taxonomy" id="189913"/>
    <lineage>
        <taxon>Eukaryota</taxon>
        <taxon>Metazoa</taxon>
        <taxon>Ecdysozoa</taxon>
        <taxon>Arthropoda</taxon>
        <taxon>Hexapoda</taxon>
        <taxon>Insecta</taxon>
        <taxon>Pterygota</taxon>
        <taxon>Neoptera</taxon>
        <taxon>Endopterygota</taxon>
        <taxon>Lepidoptera</taxon>
        <taxon>Glossata</taxon>
        <taxon>Ditrysia</taxon>
        <taxon>Papilionoidea</taxon>
        <taxon>Pieridae</taxon>
        <taxon>Dismorphiinae</taxon>
        <taxon>Leptidea</taxon>
    </lineage>
</organism>
<dbReference type="Proteomes" id="UP000324832">
    <property type="component" value="Unassembled WGS sequence"/>
</dbReference>
<dbReference type="PROSITE" id="PS00028">
    <property type="entry name" value="ZINC_FINGER_C2H2_1"/>
    <property type="match status" value="5"/>
</dbReference>
<name>A0A5E4QSP9_9NEOP</name>
<reference evidence="7 8" key="1">
    <citation type="submission" date="2017-07" db="EMBL/GenBank/DDBJ databases">
        <authorList>
            <person name="Talla V."/>
            <person name="Backstrom N."/>
        </authorList>
    </citation>
    <scope>NUCLEOTIDE SEQUENCE [LARGE SCALE GENOMIC DNA]</scope>
</reference>